<sequence>MEKVYSFRACNLTVMVAESPVVADRFALETKRSKPTTACHGVLAIKWRESDEYTLEVPRRV</sequence>
<gene>
    <name evidence="1" type="ORF">CCAP1982_LOCUS22580</name>
</gene>
<reference evidence="1" key="1">
    <citation type="submission" date="2020-11" db="EMBL/GenBank/DDBJ databases">
        <authorList>
            <person name="Whitehead M."/>
        </authorList>
    </citation>
    <scope>NUCLEOTIDE SEQUENCE</scope>
    <source>
        <strain evidence="1">EGII</strain>
    </source>
</reference>
<evidence type="ECO:0000313" key="1">
    <source>
        <dbReference type="EMBL" id="CAD7014584.1"/>
    </source>
</evidence>
<dbReference type="Proteomes" id="UP000606786">
    <property type="component" value="Unassembled WGS sequence"/>
</dbReference>
<dbReference type="AlphaFoldDB" id="A0A811VHX7"/>
<dbReference type="EMBL" id="CAJHJT010000056">
    <property type="protein sequence ID" value="CAD7014584.1"/>
    <property type="molecule type" value="Genomic_DNA"/>
</dbReference>
<proteinExistence type="predicted"/>
<protein>
    <submittedName>
        <fullName evidence="1">(Mediterranean fruit fly) hypothetical protein</fullName>
    </submittedName>
</protein>
<comment type="caution">
    <text evidence="1">The sequence shown here is derived from an EMBL/GenBank/DDBJ whole genome shotgun (WGS) entry which is preliminary data.</text>
</comment>
<organism evidence="1 2">
    <name type="scientific">Ceratitis capitata</name>
    <name type="common">Mediterranean fruit fly</name>
    <name type="synonym">Tephritis capitata</name>
    <dbReference type="NCBI Taxonomy" id="7213"/>
    <lineage>
        <taxon>Eukaryota</taxon>
        <taxon>Metazoa</taxon>
        <taxon>Ecdysozoa</taxon>
        <taxon>Arthropoda</taxon>
        <taxon>Hexapoda</taxon>
        <taxon>Insecta</taxon>
        <taxon>Pterygota</taxon>
        <taxon>Neoptera</taxon>
        <taxon>Endopterygota</taxon>
        <taxon>Diptera</taxon>
        <taxon>Brachycera</taxon>
        <taxon>Muscomorpha</taxon>
        <taxon>Tephritoidea</taxon>
        <taxon>Tephritidae</taxon>
        <taxon>Ceratitis</taxon>
        <taxon>Ceratitis</taxon>
    </lineage>
</organism>
<keyword evidence="2" id="KW-1185">Reference proteome</keyword>
<evidence type="ECO:0000313" key="2">
    <source>
        <dbReference type="Proteomes" id="UP000606786"/>
    </source>
</evidence>
<name>A0A811VHX7_CERCA</name>
<accession>A0A811VHX7</accession>